<dbReference type="Pfam" id="PF13385">
    <property type="entry name" value="Laminin_G_3"/>
    <property type="match status" value="1"/>
</dbReference>
<keyword evidence="2" id="KW-0732">Signal</keyword>
<gene>
    <name evidence="4" type="ORF">QWI33_08020</name>
</gene>
<feature type="domain" description="CBM6" evidence="3">
    <location>
        <begin position="774"/>
        <end position="921"/>
    </location>
</feature>
<reference evidence="4" key="1">
    <citation type="submission" date="2023-06" db="EMBL/GenBank/DDBJ databases">
        <title>Gycomyces niveus sp.nov., a novel actinomycete isolated from soil in Shouguang.</title>
        <authorList>
            <person name="Yang X."/>
            <person name="Zhao J."/>
        </authorList>
    </citation>
    <scope>NUCLEOTIDE SEQUENCE</scope>
    <source>
        <strain evidence="4">NEAU C2</strain>
    </source>
</reference>
<dbReference type="PROSITE" id="PS51175">
    <property type="entry name" value="CBM6"/>
    <property type="match status" value="2"/>
</dbReference>
<feature type="chain" id="PRO_5046194244" evidence="2">
    <location>
        <begin position="29"/>
        <end position="1197"/>
    </location>
</feature>
<dbReference type="InterPro" id="IPR005084">
    <property type="entry name" value="CBM6"/>
</dbReference>
<proteinExistence type="predicted"/>
<dbReference type="InterPro" id="IPR008979">
    <property type="entry name" value="Galactose-bd-like_sf"/>
</dbReference>
<evidence type="ECO:0000256" key="1">
    <source>
        <dbReference type="SAM" id="MobiDB-lite"/>
    </source>
</evidence>
<evidence type="ECO:0000259" key="3">
    <source>
        <dbReference type="PROSITE" id="PS51175"/>
    </source>
</evidence>
<dbReference type="InterPro" id="IPR013320">
    <property type="entry name" value="ConA-like_dom_sf"/>
</dbReference>
<feature type="domain" description="CBM6" evidence="3">
    <location>
        <begin position="1036"/>
        <end position="1170"/>
    </location>
</feature>
<dbReference type="SUPFAM" id="SSF49785">
    <property type="entry name" value="Galactose-binding domain-like"/>
    <property type="match status" value="2"/>
</dbReference>
<comment type="caution">
    <text evidence="4">The sequence shown here is derived from an EMBL/GenBank/DDBJ whole genome shotgun (WGS) entry which is preliminary data.</text>
</comment>
<dbReference type="Gene3D" id="2.60.120.260">
    <property type="entry name" value="Galactose-binding domain-like"/>
    <property type="match status" value="2"/>
</dbReference>
<dbReference type="SUPFAM" id="SSF49899">
    <property type="entry name" value="Concanavalin A-like lectins/glucanases"/>
    <property type="match status" value="1"/>
</dbReference>
<dbReference type="SUPFAM" id="SSF51445">
    <property type="entry name" value="(Trans)glycosidases"/>
    <property type="match status" value="1"/>
</dbReference>
<dbReference type="InterPro" id="IPR011081">
    <property type="entry name" value="Big_4"/>
</dbReference>
<feature type="region of interest" description="Disordered" evidence="1">
    <location>
        <begin position="1158"/>
        <end position="1197"/>
    </location>
</feature>
<evidence type="ECO:0000256" key="2">
    <source>
        <dbReference type="SAM" id="SignalP"/>
    </source>
</evidence>
<dbReference type="EMBL" id="JAUEMJ010000002">
    <property type="protein sequence ID" value="MDN3239667.1"/>
    <property type="molecule type" value="Genomic_DNA"/>
</dbReference>
<name>A0ABT7YM04_9ACTN</name>
<dbReference type="Pfam" id="PF07532">
    <property type="entry name" value="Big_4"/>
    <property type="match status" value="1"/>
</dbReference>
<dbReference type="InterPro" id="IPR017853">
    <property type="entry name" value="GH"/>
</dbReference>
<dbReference type="CDD" id="cd04081">
    <property type="entry name" value="CBM35_galactosidase-like"/>
    <property type="match status" value="1"/>
</dbReference>
<dbReference type="Proteomes" id="UP001171902">
    <property type="component" value="Unassembled WGS sequence"/>
</dbReference>
<evidence type="ECO:0000313" key="5">
    <source>
        <dbReference type="Proteomes" id="UP001171902"/>
    </source>
</evidence>
<sequence length="1197" mass="126002">MKSRAPVRAASVLAAFAIVPLAAVPAAADPLDEHLILSYSFEEGQVANGIVDDLSPSGLDGTVVNAAQAPSVPGRADGSAALDLTGGASGSTTAPYVEVPHGLFQGRSAMTIATWLRWDGGADFQWAYNLGKDKDSATFLTPSFQGPGTNRSSIKPVNGGAEVGVDGTGKLPAGEWVQAVTAIDGEAIAYYLNGVEVGRTKAQLDLDAVMHNPNGATSGFLGKAFWSGHPFFDGAIDEFQVYDLALDPAQVAGLYGGELPVIQGLQQDSFETRTVVGEAPALPAAAPAAFSDGIGRNVGIAWDDIPAERYGRPGTFTVSGEVVGHDLAVSATVEVIENAIHVDLASPTGDFLGGASGTLYGLYDEGLPSANLIDGIDLATVATKAQDGPQHPGADALEVLGPLVEASNGDVYIYATDIHRGFPYQWPGDTPEEKLDLYMAKLKAQAEQVATLPAEQQSNVVFMPYNEPEGNMFGTGEWSYNRVSWLDDPDDFFAAWDRAYAVIHEVLPDARIGGPNTSTLYNQVEGFMAHTVEAGTVPDAVVWHELSDPARIRTNVDRYRAWEAELFAGTEHEGTQLPINITEYAFNYHTSVPGQMIQWISALEDTKVYGDIAYWNIDGNLSDSAVQANRANGQWWLLHAYSQMSGQTVAVTPPHPGQSYTLQGVATLDEGLKQSRVLLGGAGGDYTLRLGNVPTDVFGDTVHVAVREIGWSGQLGDSAQPELIAELDAPAADAAVHFGAGDLPELDAESSYEVIVTPGANSGSAAEPRTAWEASYEAEDAEFQGAGLNVNGPEGSPSNVAKFYTSGGYNVGGMRTGTDNGLKFTVDVPETGEYDLSVFAGSLNTDPEVQAQGPTNMFLSVDGGAEQEVFLPLGYKWTVWDHTDTTVELTAGEHEITLATRSLDGSGAISGDVLIDKIDLSLPNPEHTADVYEAEYAELQGAAPVYSVTSGASVPKGATATFWVYSPADAAALLDLDTARKGKVQLEVNGESVTTAKDGTVNAFLLGGVNKIVVKGAKHLQVDRLTVAPSGALEPVAYEAEDGTIAGTATATDLSLASGGQAVTGIGGEPGNGNTLTFDAVEAPEAGTYALTFRYSNEEQSPATHYNPDPVARYALVSVNGAEPIRVIFPHSFHENNFWELTVVVELEEGVNEIGVSGEEKPQFDGVSYSSDTWPGDRGGSHSAPTPAGITLTPLFD</sequence>
<dbReference type="Gene3D" id="2.60.120.200">
    <property type="match status" value="1"/>
</dbReference>
<organism evidence="4 5">
    <name type="scientific">Glycomyces tritici</name>
    <dbReference type="NCBI Taxonomy" id="2665176"/>
    <lineage>
        <taxon>Bacteria</taxon>
        <taxon>Bacillati</taxon>
        <taxon>Actinomycetota</taxon>
        <taxon>Actinomycetes</taxon>
        <taxon>Glycomycetales</taxon>
        <taxon>Glycomycetaceae</taxon>
        <taxon>Glycomyces</taxon>
    </lineage>
</organism>
<protein>
    <submittedName>
        <fullName evidence="4">Ig-like domain-containing protein</fullName>
    </submittedName>
</protein>
<dbReference type="RefSeq" id="WP_289956569.1">
    <property type="nucleotide sequence ID" value="NZ_JAUEMJ010000002.1"/>
</dbReference>
<feature type="signal peptide" evidence="2">
    <location>
        <begin position="1"/>
        <end position="28"/>
    </location>
</feature>
<accession>A0ABT7YM04</accession>
<keyword evidence="5" id="KW-1185">Reference proteome</keyword>
<evidence type="ECO:0000313" key="4">
    <source>
        <dbReference type="EMBL" id="MDN3239667.1"/>
    </source>
</evidence>
<dbReference type="Gene3D" id="3.20.20.80">
    <property type="entry name" value="Glycosidases"/>
    <property type="match status" value="1"/>
</dbReference>